<accession>A0A6V1ITC2</accession>
<dbReference type="InterPro" id="IPR011990">
    <property type="entry name" value="TPR-like_helical_dom_sf"/>
</dbReference>
<dbReference type="PANTHER" id="PTHR10678">
    <property type="entry name" value="26S PROTEASOME NON-ATPASE REGULATORY SUBUNIT 11/COP9 SIGNALOSOME COMPLEX SUBUNIT 2"/>
    <property type="match status" value="1"/>
</dbReference>
<dbReference type="PROSITE" id="PS50250">
    <property type="entry name" value="PCI"/>
    <property type="match status" value="1"/>
</dbReference>
<dbReference type="SMART" id="SM00753">
    <property type="entry name" value="PAM"/>
    <property type="match status" value="1"/>
</dbReference>
<sequence>MSDDEYEYEYGSEEEYQYGSDEDGDVQDDRIEIENAFYEGDDLRQDKPQQAIELLQKVVDLETAKGDEVKWRFKALAHLVALHFQLDQKDAAVAKYQELFKYLGDVTRNECTDAVNAILDAVSAATDLAFLTKMYELTLAALKRAANERMWFGTLCKLGRVHLQQEDYSGVQRVIDEAHRSCLLPDGSDDPAKGTSLLEVYALEIQLCTATRNAARMREVYPKTLNLNAAVADPRIMGVIREEGGKMHMAAGRWAEAYNEFYEGFRSHQEAGNARARDCLKYVVLANMLALSDINPFAAREAKVYQEDREITAMMALRQAYDANELAKFERTLREDRNRILDDPFIMSYIEPLRHKMREQVLISLVQPYNKVSMKFLSQELKMEGKEVEQLIVNMILDGRFEGKIDQINGVLVLGGQKQSIATKKYEALQRWSDALEGLRNALPQKIQV</sequence>
<feature type="region of interest" description="Disordered" evidence="1">
    <location>
        <begin position="1"/>
        <end position="25"/>
    </location>
</feature>
<dbReference type="SMART" id="SM00088">
    <property type="entry name" value="PINT"/>
    <property type="match status" value="1"/>
</dbReference>
<dbReference type="InterPro" id="IPR036390">
    <property type="entry name" value="WH_DNA-bd_sf"/>
</dbReference>
<dbReference type="SUPFAM" id="SSF48452">
    <property type="entry name" value="TPR-like"/>
    <property type="match status" value="1"/>
</dbReference>
<dbReference type="SUPFAM" id="SSF46785">
    <property type="entry name" value="Winged helix' DNA-binding domain"/>
    <property type="match status" value="1"/>
</dbReference>
<evidence type="ECO:0000313" key="3">
    <source>
        <dbReference type="EMBL" id="CAE0625176.1"/>
    </source>
</evidence>
<proteinExistence type="predicted"/>
<evidence type="ECO:0000259" key="2">
    <source>
        <dbReference type="PROSITE" id="PS50250"/>
    </source>
</evidence>
<feature type="domain" description="PCI" evidence="2">
    <location>
        <begin position="250"/>
        <end position="419"/>
    </location>
</feature>
<evidence type="ECO:0000256" key="1">
    <source>
        <dbReference type="SAM" id="MobiDB-lite"/>
    </source>
</evidence>
<reference evidence="3" key="1">
    <citation type="submission" date="2021-01" db="EMBL/GenBank/DDBJ databases">
        <authorList>
            <person name="Corre E."/>
            <person name="Pelletier E."/>
            <person name="Niang G."/>
            <person name="Scheremetjew M."/>
            <person name="Finn R."/>
            <person name="Kale V."/>
            <person name="Holt S."/>
            <person name="Cochrane G."/>
            <person name="Meng A."/>
            <person name="Brown T."/>
            <person name="Cohen L."/>
        </authorList>
    </citation>
    <scope>NUCLEOTIDE SEQUENCE</scope>
    <source>
        <strain evidence="3">CCMP3107</strain>
    </source>
</reference>
<gene>
    <name evidence="3" type="ORF">HAKA00212_LOCUS3844</name>
</gene>
<dbReference type="AlphaFoldDB" id="A0A6V1ITC2"/>
<dbReference type="InterPro" id="IPR050871">
    <property type="entry name" value="26S_Proteasome/COP9_Components"/>
</dbReference>
<dbReference type="InterPro" id="IPR000717">
    <property type="entry name" value="PCI_dom"/>
</dbReference>
<protein>
    <recommendedName>
        <fullName evidence="2">PCI domain-containing protein</fullName>
    </recommendedName>
</protein>
<dbReference type="EMBL" id="HBIU01009392">
    <property type="protein sequence ID" value="CAE0625176.1"/>
    <property type="molecule type" value="Transcribed_RNA"/>
</dbReference>
<dbReference type="Gene3D" id="1.25.40.570">
    <property type="match status" value="1"/>
</dbReference>
<name>A0A6V1ITC2_HETAK</name>
<dbReference type="Pfam" id="PF01399">
    <property type="entry name" value="PCI"/>
    <property type="match status" value="1"/>
</dbReference>
<organism evidence="3">
    <name type="scientific">Heterosigma akashiwo</name>
    <name type="common">Chromophytic alga</name>
    <name type="synonym">Heterosigma carterae</name>
    <dbReference type="NCBI Taxonomy" id="2829"/>
    <lineage>
        <taxon>Eukaryota</taxon>
        <taxon>Sar</taxon>
        <taxon>Stramenopiles</taxon>
        <taxon>Ochrophyta</taxon>
        <taxon>Raphidophyceae</taxon>
        <taxon>Chattonellales</taxon>
        <taxon>Chattonellaceae</taxon>
        <taxon>Heterosigma</taxon>
    </lineage>
</organism>